<name>A0A1Y3GDU5_9EURY</name>
<dbReference type="RefSeq" id="WP_086637752.1">
    <property type="nucleotide sequence ID" value="NZ_MRZU01000004.1"/>
</dbReference>
<dbReference type="Proteomes" id="UP000195137">
    <property type="component" value="Unassembled WGS sequence"/>
</dbReference>
<gene>
    <name evidence="1" type="ORF">AMET1_1399</name>
</gene>
<reference evidence="1 2" key="1">
    <citation type="submission" date="2016-12" db="EMBL/GenBank/DDBJ databases">
        <title>Discovery of methanogenic haloarchaea.</title>
        <authorList>
            <person name="Sorokin D.Y."/>
            <person name="Makarova K.S."/>
            <person name="Abbas B."/>
            <person name="Ferrer M."/>
            <person name="Golyshin P.N."/>
        </authorList>
    </citation>
    <scope>NUCLEOTIDE SEQUENCE [LARGE SCALE GENOMIC DNA]</scope>
    <source>
        <strain evidence="1">AMET1</strain>
    </source>
</reference>
<dbReference type="EMBL" id="MRZU01000004">
    <property type="protein sequence ID" value="OUJ18483.1"/>
    <property type="molecule type" value="Genomic_DNA"/>
</dbReference>
<accession>A0A1Y3GDU5</accession>
<keyword evidence="2" id="KW-1185">Reference proteome</keyword>
<evidence type="ECO:0000313" key="2">
    <source>
        <dbReference type="Proteomes" id="UP000195137"/>
    </source>
</evidence>
<organism evidence="1 2">
    <name type="scientific">Methanonatronarchaeum thermophilum</name>
    <dbReference type="NCBI Taxonomy" id="1927129"/>
    <lineage>
        <taxon>Archaea</taxon>
        <taxon>Methanobacteriati</taxon>
        <taxon>Methanobacteriota</taxon>
        <taxon>Methanonatronarchaeia</taxon>
        <taxon>Methanonatronarchaeales</taxon>
        <taxon>Methanonatronarchaeaceae</taxon>
        <taxon>Methanonatronarchaeum</taxon>
    </lineage>
</organism>
<dbReference type="AlphaFoldDB" id="A0A1Y3GDU5"/>
<evidence type="ECO:0000313" key="1">
    <source>
        <dbReference type="EMBL" id="OUJ18483.1"/>
    </source>
</evidence>
<protein>
    <submittedName>
        <fullName evidence="1">ArsR family transcriptional regulator</fullName>
    </submittedName>
</protein>
<proteinExistence type="predicted"/>
<dbReference type="Pfam" id="PF09824">
    <property type="entry name" value="ArsR"/>
    <property type="match status" value="1"/>
</dbReference>
<comment type="caution">
    <text evidence="1">The sequence shown here is derived from an EMBL/GenBank/DDBJ whole genome shotgun (WGS) entry which is preliminary data.</text>
</comment>
<dbReference type="OrthoDB" id="49861at2157"/>
<sequence length="163" mass="18846">MSNNTKIINDPADLVPLLHVFKNDRYTEIFRQVFDGDVSQDELEEEFGKDAEEMLDLLNSIGLVKSHWSMNNGSPVKEYETSYSRFKANFECDLKEIVEILHISMLSDELFEKDQEALEGMIENGSEFISDLSEKLEQSEVLVRAMARRSDSVYIRGNKIERK</sequence>
<dbReference type="InterPro" id="IPR014517">
    <property type="entry name" value="ArsR_tscrpt_regulator"/>
</dbReference>